<dbReference type="PANTHER" id="PTHR12413">
    <property type="entry name" value="DOLICHYL GLYCOSYLTRANSFERASE"/>
    <property type="match status" value="1"/>
</dbReference>
<dbReference type="Proteomes" id="UP001307889">
    <property type="component" value="Chromosome 8"/>
</dbReference>
<evidence type="ECO:0000256" key="11">
    <source>
        <dbReference type="SAM" id="SignalP"/>
    </source>
</evidence>
<evidence type="ECO:0000256" key="8">
    <source>
        <dbReference type="ARBA" id="ARBA00022989"/>
    </source>
</evidence>
<comment type="subcellular location">
    <subcellularLocation>
        <location evidence="1 10">Endoplasmic reticulum membrane</location>
        <topology evidence="1 10">Multi-pass membrane protein</topology>
    </subcellularLocation>
</comment>
<keyword evidence="11" id="KW-0732">Signal</keyword>
<feature type="transmembrane region" description="Helical" evidence="10">
    <location>
        <begin position="486"/>
        <end position="509"/>
    </location>
</feature>
<feature type="signal peptide" evidence="11">
    <location>
        <begin position="1"/>
        <end position="19"/>
    </location>
</feature>
<evidence type="ECO:0000256" key="3">
    <source>
        <dbReference type="ARBA" id="ARBA00008715"/>
    </source>
</evidence>
<feature type="transmembrane region" description="Helical" evidence="10">
    <location>
        <begin position="277"/>
        <end position="295"/>
    </location>
</feature>
<protein>
    <recommendedName>
        <fullName evidence="10">Alpha-1,3-glucosyltransferase</fullName>
        <ecNumber evidence="10">2.4.1.-</ecNumber>
    </recommendedName>
</protein>
<evidence type="ECO:0000256" key="6">
    <source>
        <dbReference type="ARBA" id="ARBA00022692"/>
    </source>
</evidence>
<keyword evidence="9 10" id="KW-0472">Membrane</keyword>
<keyword evidence="4 10" id="KW-0328">Glycosyltransferase</keyword>
<evidence type="ECO:0000256" key="4">
    <source>
        <dbReference type="ARBA" id="ARBA00022676"/>
    </source>
</evidence>
<comment type="similarity">
    <text evidence="3 10">Belongs to the ALG6/ALG8 glucosyltransferase family.</text>
</comment>
<evidence type="ECO:0000256" key="7">
    <source>
        <dbReference type="ARBA" id="ARBA00022824"/>
    </source>
</evidence>
<feature type="transmembrane region" description="Helical" evidence="10">
    <location>
        <begin position="316"/>
        <end position="342"/>
    </location>
</feature>
<proteinExistence type="inferred from homology"/>
<keyword evidence="8 10" id="KW-1133">Transmembrane helix</keyword>
<evidence type="ECO:0000256" key="9">
    <source>
        <dbReference type="ARBA" id="ARBA00023136"/>
    </source>
</evidence>
<feature type="transmembrane region" description="Helical" evidence="10">
    <location>
        <begin position="348"/>
        <end position="366"/>
    </location>
</feature>
<organism evidence="12 13">
    <name type="scientific">Nesidiocoris tenuis</name>
    <dbReference type="NCBI Taxonomy" id="355587"/>
    <lineage>
        <taxon>Eukaryota</taxon>
        <taxon>Metazoa</taxon>
        <taxon>Ecdysozoa</taxon>
        <taxon>Arthropoda</taxon>
        <taxon>Hexapoda</taxon>
        <taxon>Insecta</taxon>
        <taxon>Pterygota</taxon>
        <taxon>Neoptera</taxon>
        <taxon>Paraneoptera</taxon>
        <taxon>Hemiptera</taxon>
        <taxon>Heteroptera</taxon>
        <taxon>Panheteroptera</taxon>
        <taxon>Cimicomorpha</taxon>
        <taxon>Miridae</taxon>
        <taxon>Dicyphina</taxon>
        <taxon>Nesidiocoris</taxon>
    </lineage>
</organism>
<keyword evidence="13" id="KW-1185">Reference proteome</keyword>
<dbReference type="EC" id="2.4.1.-" evidence="10"/>
<sequence>MWWKIFGLVSCIKLLLMEAYKSTDFEVHRNWLAMTHSLPLNQWYVNDTSIWTLDYPPFFAWFEYFWSLAARLVDPEMLLVSNLNYDSRATVFFQRSTVIISDIVLALGAKKLSHYLCAHPLRKSSNQNHKWFSPSTVFLCLSLCNAGLLMVDHVHFQYNGILTGLLFLSIGEILEGNHELGAFYFSVLLNMKHIYLYVAPVYGVYLLRNHCWIEGKNGAFDVKKSLSKVGRLGTIFLLTTLVSFGPFIVHGQLFVVLRRLFPFKRGLCHSYWAPNFWVLYNIADKVLVILGRRLGWPLKEIRGSMTAGLVQEYPHTVLPSVTPGITLLLTVASMMPCLWKLWSHPGNPLHFVRSLIICAGCSFLFGWHVHEKAILIVILPLCFMAVLWRAEAECFLVVSLSGLYSLFPLLYPPEMLFVKAVLYLVFISYSFNSLQNLFRSRHPNSSFQFPLLNSFETIYAFGFSFLFVFEIVQLHKLSRLVSAYPFLYLMATSFYCSLGIIYGISRYYWNFLKTAPWKRKQKVF</sequence>
<evidence type="ECO:0000256" key="1">
    <source>
        <dbReference type="ARBA" id="ARBA00004477"/>
    </source>
</evidence>
<feature type="transmembrane region" description="Helical" evidence="10">
    <location>
        <begin position="234"/>
        <end position="257"/>
    </location>
</feature>
<evidence type="ECO:0000256" key="5">
    <source>
        <dbReference type="ARBA" id="ARBA00022679"/>
    </source>
</evidence>
<dbReference type="InterPro" id="IPR004856">
    <property type="entry name" value="Glyco_trans_ALG6/ALG8"/>
</dbReference>
<evidence type="ECO:0000256" key="10">
    <source>
        <dbReference type="RuleBase" id="RU363110"/>
    </source>
</evidence>
<keyword evidence="5 10" id="KW-0808">Transferase</keyword>
<reference evidence="12 13" key="1">
    <citation type="submission" date="2023-09" db="EMBL/GenBank/DDBJ databases">
        <title>Nesidiocoris tenuis whole genome shotgun sequence.</title>
        <authorList>
            <person name="Shibata T."/>
            <person name="Shimoda M."/>
            <person name="Kobayashi T."/>
            <person name="Uehara T."/>
        </authorList>
    </citation>
    <scope>NUCLEOTIDE SEQUENCE [LARGE SCALE GENOMIC DNA]</scope>
    <source>
        <strain evidence="12 13">Japan</strain>
    </source>
</reference>
<dbReference type="EMBL" id="AP028916">
    <property type="protein sequence ID" value="BES97479.1"/>
    <property type="molecule type" value="Genomic_DNA"/>
</dbReference>
<feature type="transmembrane region" description="Helical" evidence="10">
    <location>
        <begin position="451"/>
        <end position="474"/>
    </location>
</feature>
<accession>A0ABN7AZ84</accession>
<name>A0ABN7AZ84_9HEMI</name>
<feature type="transmembrane region" description="Helical" evidence="10">
    <location>
        <begin position="373"/>
        <end position="390"/>
    </location>
</feature>
<gene>
    <name evidence="12" type="ORF">NTJ_10293</name>
</gene>
<keyword evidence="6 10" id="KW-0812">Transmembrane</keyword>
<evidence type="ECO:0000256" key="2">
    <source>
        <dbReference type="ARBA" id="ARBA00004922"/>
    </source>
</evidence>
<feature type="transmembrane region" description="Helical" evidence="10">
    <location>
        <begin position="194"/>
        <end position="213"/>
    </location>
</feature>
<feature type="chain" id="PRO_5046058680" description="Alpha-1,3-glucosyltransferase" evidence="11">
    <location>
        <begin position="20"/>
        <end position="524"/>
    </location>
</feature>
<comment type="pathway">
    <text evidence="2 10">Protein modification; protein glycosylation.</text>
</comment>
<evidence type="ECO:0000313" key="12">
    <source>
        <dbReference type="EMBL" id="BES97479.1"/>
    </source>
</evidence>
<dbReference type="PANTHER" id="PTHR12413:SF2">
    <property type="entry name" value="DOLICHYL PYROPHOSPHATE GLC1MAN9GLCNAC2 ALPHA-1,3-GLUCOSYLTRANSFERASE-RELATED"/>
    <property type="match status" value="1"/>
</dbReference>
<feature type="transmembrane region" description="Helical" evidence="10">
    <location>
        <begin position="410"/>
        <end position="431"/>
    </location>
</feature>
<keyword evidence="7 10" id="KW-0256">Endoplasmic reticulum</keyword>
<evidence type="ECO:0000313" key="13">
    <source>
        <dbReference type="Proteomes" id="UP001307889"/>
    </source>
</evidence>
<dbReference type="Pfam" id="PF03155">
    <property type="entry name" value="Alg6_Alg8"/>
    <property type="match status" value="1"/>
</dbReference>